<dbReference type="InterPro" id="IPR013856">
    <property type="entry name" value="Peptidase_M4_domain"/>
</dbReference>
<evidence type="ECO:0000256" key="2">
    <source>
        <dbReference type="ARBA" id="ARBA00022670"/>
    </source>
</evidence>
<dbReference type="PRINTS" id="PR00730">
    <property type="entry name" value="THERMOLYSIN"/>
</dbReference>
<keyword evidence="8" id="KW-0964">Secreted</keyword>
<evidence type="ECO:0000256" key="9">
    <source>
        <dbReference type="SAM" id="MobiDB-lite"/>
    </source>
</evidence>
<gene>
    <name evidence="12" type="ORF">FYC51_00605</name>
</gene>
<dbReference type="EMBL" id="VSSB01000001">
    <property type="protein sequence ID" value="TYL54509.1"/>
    <property type="molecule type" value="Genomic_DNA"/>
</dbReference>
<comment type="subcellular location">
    <subcellularLocation>
        <location evidence="8">Secreted</location>
    </subcellularLocation>
</comment>
<dbReference type="Gene3D" id="1.10.390.10">
    <property type="entry name" value="Neutral Protease Domain 2"/>
    <property type="match status" value="1"/>
</dbReference>
<evidence type="ECO:0000256" key="8">
    <source>
        <dbReference type="RuleBase" id="RU366073"/>
    </source>
</evidence>
<feature type="domain" description="Peptidase M4 C-terminal" evidence="11">
    <location>
        <begin position="196"/>
        <end position="365"/>
    </location>
</feature>
<dbReference type="InterPro" id="IPR027268">
    <property type="entry name" value="Peptidase_M4/M1_CTD_sf"/>
</dbReference>
<organism evidence="12 13">
    <name type="scientific">Agromyces mariniharenae</name>
    <dbReference type="NCBI Taxonomy" id="2604423"/>
    <lineage>
        <taxon>Bacteria</taxon>
        <taxon>Bacillati</taxon>
        <taxon>Actinomycetota</taxon>
        <taxon>Actinomycetes</taxon>
        <taxon>Micrococcales</taxon>
        <taxon>Microbacteriaceae</taxon>
        <taxon>Agromyces</taxon>
    </lineage>
</organism>
<comment type="cofactor">
    <cofactor evidence="8">
        <name>Zn(2+)</name>
        <dbReference type="ChEBI" id="CHEBI:29105"/>
    </cofactor>
</comment>
<evidence type="ECO:0000256" key="7">
    <source>
        <dbReference type="PIRSR" id="PIRSR623612-1"/>
    </source>
</evidence>
<feature type="active site" evidence="7">
    <location>
        <position position="186"/>
    </location>
</feature>
<dbReference type="Proteomes" id="UP000325243">
    <property type="component" value="Unassembled WGS sequence"/>
</dbReference>
<feature type="active site" description="Proton donor" evidence="7">
    <location>
        <position position="287"/>
    </location>
</feature>
<comment type="function">
    <text evidence="8">Extracellular zinc metalloprotease.</text>
</comment>
<sequence>MPRPFPHPSTHPAIVPPYLLMRIASTDDPAYADAAEAARRSLLRDAPLREFRAAGELPSFMGPERPARDERPAAAPGTAPQPDRRISDAEGDDKLPGRLVRREGEPPTADTAVNQAYDGLGDTFEMFARVFARDSIDDAGMPLEATVHYGDRYDNAFWDGERMVFGDGDGEVFRGFTESISVIGHELAHGVTERTARLRYQGQSGALNEHVSDVFGALVEQYAKGQDAASATWLIGEGVFTDAVDGRAIRSMIEPGTAYDDDVLGRDPQPDHFDRYIETDEDNGGVHLNSGIPNRAFALAAVELGGFAWETVGRIWYDVLTSGRLKPTSNFREFARETVRAAQERHGRTSREARAVANGWATVGIEVPPTP</sequence>
<evidence type="ECO:0000313" key="12">
    <source>
        <dbReference type="EMBL" id="TYL54509.1"/>
    </source>
</evidence>
<dbReference type="GO" id="GO:0006508">
    <property type="term" value="P:proteolysis"/>
    <property type="evidence" value="ECO:0007669"/>
    <property type="project" value="UniProtKB-KW"/>
</dbReference>
<evidence type="ECO:0000256" key="5">
    <source>
        <dbReference type="ARBA" id="ARBA00022833"/>
    </source>
</evidence>
<keyword evidence="2 8" id="KW-0645">Protease</keyword>
<dbReference type="AlphaFoldDB" id="A0A5S4V8X3"/>
<dbReference type="Gene3D" id="3.10.170.10">
    <property type="match status" value="1"/>
</dbReference>
<accession>A0A5S4V8X3</accession>
<keyword evidence="3" id="KW-0479">Metal-binding</keyword>
<dbReference type="Pfam" id="PF02868">
    <property type="entry name" value="Peptidase_M4_C"/>
    <property type="match status" value="1"/>
</dbReference>
<dbReference type="PANTHER" id="PTHR43579">
    <property type="match status" value="1"/>
</dbReference>
<protein>
    <recommendedName>
        <fullName evidence="8">Neutral metalloproteinase</fullName>
        <ecNumber evidence="8">3.4.24.-</ecNumber>
    </recommendedName>
</protein>
<keyword evidence="5 8" id="KW-0862">Zinc</keyword>
<dbReference type="GO" id="GO:0046872">
    <property type="term" value="F:metal ion binding"/>
    <property type="evidence" value="ECO:0007669"/>
    <property type="project" value="UniProtKB-UniRule"/>
</dbReference>
<dbReference type="EC" id="3.4.24.-" evidence="8"/>
<dbReference type="Pfam" id="PF01447">
    <property type="entry name" value="Peptidase_M4"/>
    <property type="match status" value="1"/>
</dbReference>
<dbReference type="CDD" id="cd09597">
    <property type="entry name" value="M4_TLP"/>
    <property type="match status" value="1"/>
</dbReference>
<comment type="similarity">
    <text evidence="1 8">Belongs to the peptidase M4 family.</text>
</comment>
<feature type="region of interest" description="Disordered" evidence="9">
    <location>
        <begin position="54"/>
        <end position="111"/>
    </location>
</feature>
<dbReference type="PANTHER" id="PTHR43579:SF1">
    <property type="entry name" value="NEUTRAL METALLOPROTEINASE"/>
    <property type="match status" value="1"/>
</dbReference>
<dbReference type="InterPro" id="IPR052759">
    <property type="entry name" value="Metalloprotease_M4"/>
</dbReference>
<keyword evidence="4 8" id="KW-0378">Hydrolase</keyword>
<evidence type="ECO:0000256" key="6">
    <source>
        <dbReference type="ARBA" id="ARBA00023049"/>
    </source>
</evidence>
<dbReference type="GO" id="GO:0004222">
    <property type="term" value="F:metalloendopeptidase activity"/>
    <property type="evidence" value="ECO:0007669"/>
    <property type="project" value="UniProtKB-UniRule"/>
</dbReference>
<dbReference type="SUPFAM" id="SSF55486">
    <property type="entry name" value="Metalloproteases ('zincins'), catalytic domain"/>
    <property type="match status" value="1"/>
</dbReference>
<evidence type="ECO:0000313" key="13">
    <source>
        <dbReference type="Proteomes" id="UP000325243"/>
    </source>
</evidence>
<evidence type="ECO:0000256" key="1">
    <source>
        <dbReference type="ARBA" id="ARBA00009388"/>
    </source>
</evidence>
<evidence type="ECO:0000259" key="11">
    <source>
        <dbReference type="Pfam" id="PF02868"/>
    </source>
</evidence>
<comment type="caution">
    <text evidence="12">The sequence shown here is derived from an EMBL/GenBank/DDBJ whole genome shotgun (WGS) entry which is preliminary data.</text>
</comment>
<evidence type="ECO:0000256" key="4">
    <source>
        <dbReference type="ARBA" id="ARBA00022801"/>
    </source>
</evidence>
<keyword evidence="6 8" id="KW-0482">Metalloprotease</keyword>
<feature type="domain" description="Peptidase M4" evidence="10">
    <location>
        <begin position="111"/>
        <end position="193"/>
    </location>
</feature>
<feature type="compositionally biased region" description="Basic and acidic residues" evidence="9">
    <location>
        <begin position="82"/>
        <end position="105"/>
    </location>
</feature>
<dbReference type="GO" id="GO:0005576">
    <property type="term" value="C:extracellular region"/>
    <property type="evidence" value="ECO:0007669"/>
    <property type="project" value="UniProtKB-SubCell"/>
</dbReference>
<evidence type="ECO:0000259" key="10">
    <source>
        <dbReference type="Pfam" id="PF01447"/>
    </source>
</evidence>
<dbReference type="InterPro" id="IPR001570">
    <property type="entry name" value="Peptidase_M4_C_domain"/>
</dbReference>
<proteinExistence type="inferred from homology"/>
<reference evidence="12 13" key="1">
    <citation type="submission" date="2019-08" db="EMBL/GenBank/DDBJ databases">
        <authorList>
            <person name="Hu J."/>
        </authorList>
    </citation>
    <scope>NUCLEOTIDE SEQUENCE [LARGE SCALE GENOMIC DNA]</scope>
    <source>
        <strain evidence="12 13">NEAU-184</strain>
    </source>
</reference>
<evidence type="ECO:0000256" key="3">
    <source>
        <dbReference type="ARBA" id="ARBA00022723"/>
    </source>
</evidence>
<name>A0A5S4V8X3_9MICO</name>
<keyword evidence="13" id="KW-1185">Reference proteome</keyword>
<dbReference type="InterPro" id="IPR023612">
    <property type="entry name" value="Peptidase_M4"/>
</dbReference>